<evidence type="ECO:0000313" key="3">
    <source>
        <dbReference type="Proteomes" id="UP000642748"/>
    </source>
</evidence>
<sequence length="340" mass="37654">MHIFYADNQDQLLIDGVAPIVRSLREGGLIASHFFIRYWMEGPHVRLRLLPAPGVAPDDVAAEAQAHLTAYLADNPSLDQALQLTAQTYRGLFLAEYDQSAWDQRYGRDGEMSVRDNNSVWRTDYEPEYARYGGPAGIELAEWHFEASSDLVLGLLAAKRPAPSARLGLSAQLGLILCLVLLDDVDRVVGFLDDYRDFWTRAYGTADADLRPVYREAHAPLLARLRRRADEIREAVRTAGTEDSLPTALPGSARGWLGHCRALRRRLAELVATDGVSFSDAGLRHGEVGLDMALPRLLHSYLHMTNNRLGVSVLQESYLADALHAALIAESASRRGIILS</sequence>
<reference evidence="2" key="1">
    <citation type="submission" date="2021-01" db="EMBL/GenBank/DDBJ databases">
        <title>Whole genome shotgun sequence of Rugosimonospora africana NBRC 104875.</title>
        <authorList>
            <person name="Komaki H."/>
            <person name="Tamura T."/>
        </authorList>
    </citation>
    <scope>NUCLEOTIDE SEQUENCE</scope>
    <source>
        <strain evidence="2">NBRC 104875</strain>
    </source>
</reference>
<evidence type="ECO:0000313" key="2">
    <source>
        <dbReference type="EMBL" id="GIH21028.1"/>
    </source>
</evidence>
<name>A0A8J3VWQ2_9ACTN</name>
<proteinExistence type="predicted"/>
<accession>A0A8J3VWQ2</accession>
<protein>
    <submittedName>
        <fullName evidence="2">Lantibiotic biosynthesis protein</fullName>
    </submittedName>
</protein>
<comment type="caution">
    <text evidence="2">The sequence shown here is derived from an EMBL/GenBank/DDBJ whole genome shotgun (WGS) entry which is preliminary data.</text>
</comment>
<dbReference type="Pfam" id="PF14028">
    <property type="entry name" value="Lant_dehydr_C"/>
    <property type="match status" value="1"/>
</dbReference>
<dbReference type="NCBIfam" id="TIGR03891">
    <property type="entry name" value="thiopep_ocin"/>
    <property type="match status" value="1"/>
</dbReference>
<dbReference type="Proteomes" id="UP000642748">
    <property type="component" value="Unassembled WGS sequence"/>
</dbReference>
<feature type="domain" description="Thiopeptide-type bacteriocin biosynthesis" evidence="1">
    <location>
        <begin position="2"/>
        <end position="326"/>
    </location>
</feature>
<dbReference type="InterPro" id="IPR023809">
    <property type="entry name" value="Thiopep_bacteriocin_synth_dom"/>
</dbReference>
<organism evidence="2 3">
    <name type="scientific">Rugosimonospora africana</name>
    <dbReference type="NCBI Taxonomy" id="556532"/>
    <lineage>
        <taxon>Bacteria</taxon>
        <taxon>Bacillati</taxon>
        <taxon>Actinomycetota</taxon>
        <taxon>Actinomycetes</taxon>
        <taxon>Micromonosporales</taxon>
        <taxon>Micromonosporaceae</taxon>
        <taxon>Rugosimonospora</taxon>
    </lineage>
</organism>
<dbReference type="AlphaFoldDB" id="A0A8J3VWQ2"/>
<dbReference type="EMBL" id="BONZ01000114">
    <property type="protein sequence ID" value="GIH21028.1"/>
    <property type="molecule type" value="Genomic_DNA"/>
</dbReference>
<keyword evidence="3" id="KW-1185">Reference proteome</keyword>
<gene>
    <name evidence="2" type="ORF">Raf01_92000</name>
</gene>
<evidence type="ECO:0000259" key="1">
    <source>
        <dbReference type="Pfam" id="PF14028"/>
    </source>
</evidence>